<feature type="compositionally biased region" description="Basic and acidic residues" evidence="1">
    <location>
        <begin position="19"/>
        <end position="34"/>
    </location>
</feature>
<keyword evidence="3" id="KW-1185">Reference proteome</keyword>
<dbReference type="AlphaFoldDB" id="A0AAV7MKF2"/>
<reference evidence="2" key="1">
    <citation type="journal article" date="2022" name="bioRxiv">
        <title>Sequencing and chromosome-scale assembly of the giantPleurodeles waltlgenome.</title>
        <authorList>
            <person name="Brown T."/>
            <person name="Elewa A."/>
            <person name="Iarovenko S."/>
            <person name="Subramanian E."/>
            <person name="Araus A.J."/>
            <person name="Petzold A."/>
            <person name="Susuki M."/>
            <person name="Suzuki K.-i.T."/>
            <person name="Hayashi T."/>
            <person name="Toyoda A."/>
            <person name="Oliveira C."/>
            <person name="Osipova E."/>
            <person name="Leigh N.D."/>
            <person name="Simon A."/>
            <person name="Yun M.H."/>
        </authorList>
    </citation>
    <scope>NUCLEOTIDE SEQUENCE</scope>
    <source>
        <strain evidence="2">20211129_DDA</strain>
        <tissue evidence="2">Liver</tissue>
    </source>
</reference>
<dbReference type="Proteomes" id="UP001066276">
    <property type="component" value="Chromosome 9"/>
</dbReference>
<sequence length="83" mass="9504">MRHSVEPSGHNPGPKFKSCHSDDRRSWGLKRSDLRIYSTSRNRGAPLWSRDRPENSPRKLRGCRNPKWQPQQNSELPAAVALG</sequence>
<evidence type="ECO:0000313" key="2">
    <source>
        <dbReference type="EMBL" id="KAJ1104281.1"/>
    </source>
</evidence>
<name>A0AAV7MKF2_PLEWA</name>
<evidence type="ECO:0000313" key="3">
    <source>
        <dbReference type="Proteomes" id="UP001066276"/>
    </source>
</evidence>
<protein>
    <submittedName>
        <fullName evidence="2">Uncharacterized protein</fullName>
    </submittedName>
</protein>
<feature type="region of interest" description="Disordered" evidence="1">
    <location>
        <begin position="1"/>
        <end position="83"/>
    </location>
</feature>
<gene>
    <name evidence="2" type="ORF">NDU88_001693</name>
</gene>
<proteinExistence type="predicted"/>
<comment type="caution">
    <text evidence="2">The sequence shown here is derived from an EMBL/GenBank/DDBJ whole genome shotgun (WGS) entry which is preliminary data.</text>
</comment>
<organism evidence="2 3">
    <name type="scientific">Pleurodeles waltl</name>
    <name type="common">Iberian ribbed newt</name>
    <dbReference type="NCBI Taxonomy" id="8319"/>
    <lineage>
        <taxon>Eukaryota</taxon>
        <taxon>Metazoa</taxon>
        <taxon>Chordata</taxon>
        <taxon>Craniata</taxon>
        <taxon>Vertebrata</taxon>
        <taxon>Euteleostomi</taxon>
        <taxon>Amphibia</taxon>
        <taxon>Batrachia</taxon>
        <taxon>Caudata</taxon>
        <taxon>Salamandroidea</taxon>
        <taxon>Salamandridae</taxon>
        <taxon>Pleurodelinae</taxon>
        <taxon>Pleurodeles</taxon>
    </lineage>
</organism>
<accession>A0AAV7MKF2</accession>
<dbReference type="EMBL" id="JANPWB010000013">
    <property type="protein sequence ID" value="KAJ1104281.1"/>
    <property type="molecule type" value="Genomic_DNA"/>
</dbReference>
<evidence type="ECO:0000256" key="1">
    <source>
        <dbReference type="SAM" id="MobiDB-lite"/>
    </source>
</evidence>